<proteinExistence type="predicted"/>
<comment type="caution">
    <text evidence="3">The sequence shown here is derived from an EMBL/GenBank/DDBJ whole genome shotgun (WGS) entry which is preliminary data.</text>
</comment>
<dbReference type="InterPro" id="IPR042481">
    <property type="entry name" value="CCDC57"/>
</dbReference>
<feature type="region of interest" description="Disordered" evidence="2">
    <location>
        <begin position="97"/>
        <end position="118"/>
    </location>
</feature>
<dbReference type="PANTHER" id="PTHR46725:SF1">
    <property type="entry name" value="COILED-COIL DOMAIN-CONTAINING PROTEIN 57"/>
    <property type="match status" value="1"/>
</dbReference>
<dbReference type="EMBL" id="JBJQOH010000002">
    <property type="protein sequence ID" value="KAL3696226.1"/>
    <property type="molecule type" value="Genomic_DNA"/>
</dbReference>
<evidence type="ECO:0000256" key="1">
    <source>
        <dbReference type="SAM" id="Coils"/>
    </source>
</evidence>
<accession>A0ABD3HZ29</accession>
<reference evidence="3 4" key="1">
    <citation type="submission" date="2024-09" db="EMBL/GenBank/DDBJ databases">
        <title>Chromosome-scale assembly of Riccia sorocarpa.</title>
        <authorList>
            <person name="Paukszto L."/>
        </authorList>
    </citation>
    <scope>NUCLEOTIDE SEQUENCE [LARGE SCALE GENOMIC DNA]</scope>
    <source>
        <strain evidence="3">LP-2024</strain>
        <tissue evidence="3">Aerial parts of the thallus</tissue>
    </source>
</reference>
<gene>
    <name evidence="3" type="ORF">R1sor_010302</name>
</gene>
<dbReference type="Proteomes" id="UP001633002">
    <property type="component" value="Unassembled WGS sequence"/>
</dbReference>
<feature type="compositionally biased region" description="Low complexity" evidence="2">
    <location>
        <begin position="699"/>
        <end position="717"/>
    </location>
</feature>
<keyword evidence="4" id="KW-1185">Reference proteome</keyword>
<feature type="region of interest" description="Disordered" evidence="2">
    <location>
        <begin position="682"/>
        <end position="727"/>
    </location>
</feature>
<dbReference type="PANTHER" id="PTHR46725">
    <property type="entry name" value="COILED-COIL DOMAIN-CONTAINING PROTEIN 57"/>
    <property type="match status" value="1"/>
</dbReference>
<evidence type="ECO:0000313" key="3">
    <source>
        <dbReference type="EMBL" id="KAL3696226.1"/>
    </source>
</evidence>
<feature type="coiled-coil region" evidence="1">
    <location>
        <begin position="547"/>
        <end position="574"/>
    </location>
</feature>
<evidence type="ECO:0000256" key="2">
    <source>
        <dbReference type="SAM" id="MobiDB-lite"/>
    </source>
</evidence>
<feature type="coiled-coil region" evidence="1">
    <location>
        <begin position="157"/>
        <end position="348"/>
    </location>
</feature>
<protein>
    <submittedName>
        <fullName evidence="3">Uncharacterized protein</fullName>
    </submittedName>
</protein>
<dbReference type="AlphaFoldDB" id="A0ABD3HZ29"/>
<feature type="region of interest" description="Disordered" evidence="2">
    <location>
        <begin position="446"/>
        <end position="482"/>
    </location>
</feature>
<evidence type="ECO:0000313" key="4">
    <source>
        <dbReference type="Proteomes" id="UP001633002"/>
    </source>
</evidence>
<keyword evidence="1" id="KW-0175">Coiled coil</keyword>
<organism evidence="3 4">
    <name type="scientific">Riccia sorocarpa</name>
    <dbReference type="NCBI Taxonomy" id="122646"/>
    <lineage>
        <taxon>Eukaryota</taxon>
        <taxon>Viridiplantae</taxon>
        <taxon>Streptophyta</taxon>
        <taxon>Embryophyta</taxon>
        <taxon>Marchantiophyta</taxon>
        <taxon>Marchantiopsida</taxon>
        <taxon>Marchantiidae</taxon>
        <taxon>Marchantiales</taxon>
        <taxon>Ricciaceae</taxon>
        <taxon>Riccia</taxon>
    </lineage>
</organism>
<sequence length="825" mass="95469">MGVETDGGDFRSLLEQKEKELVSVCENQIELFQQRLLERDSEYAELITRFSQLKDDFKYNLDLLDGRDAELTRYESEMAGLHMSIKTAQAQLLETQKRLSTTERQRLEESKSSEEKEKAYHQTLVSLRQQVESLHVTREELLSMHKEALESASAELMVKAERRQAHLDNRVKALETQYQDKLRIHELQSTLAVDAMENKLHQAERQIELLEDQLDSQRAKLQHDAGLQERELRAEIRERDGSIERLKKYVDKLQTENDDLRSEAANADFSVKQLNRKLRTMEAEERKHSLQRRLQTEDLQKSLEMAESRAREWEIRRHREISFNLQKIAQLEQVIVSEENQMKLKLEAMETYVQDRLQHQDQKAKEFRSQAIYWKTQHYQLLTKYRALQKGNERSLGLDFIFDKLHVEDVITSEDVSVSQAHFERGNDLPSSNCPLRDKCIAGSVHSMGSSLPRPSPLLSPVFSSPEDNSQPFSGEEERNERVASLEEENRCLRESVQNLKEQNERTRTVVGTMRKEMEALQKTTLEEAFRSKNVGLSPEKGHIEEMRKIRDEVQALMSQIASMTSELQQVQQMNPSLPVPSLQRIEKTEEAPFEDADSKSVSYDSKEAAAKIAELERVQYVLRTQLERAAHDLIRMANERDLLMEMSNSLHADINRSHQHENSKHCVPSTEDKDHLCPARNAGPCPEDKLHECRVTGTSTSPTRRSTSPSRPPWRSGGQEPSGGKYVWINKNGIVNVLQRDQEQNVNSKHTYPDNAEQENEERRLLLEGTMTPLQERPVLQQDFIRRGTPSQRSKLRASVKRREAQLAEIIEVPLSQETAKMKV</sequence>
<name>A0ABD3HZ29_9MARC</name>
<feature type="compositionally biased region" description="Low complexity" evidence="2">
    <location>
        <begin position="450"/>
        <end position="466"/>
    </location>
</feature>